<organism evidence="3 4">
    <name type="scientific">Lupinus albus</name>
    <name type="common">White lupine</name>
    <name type="synonym">Lupinus termis</name>
    <dbReference type="NCBI Taxonomy" id="3870"/>
    <lineage>
        <taxon>Eukaryota</taxon>
        <taxon>Viridiplantae</taxon>
        <taxon>Streptophyta</taxon>
        <taxon>Embryophyta</taxon>
        <taxon>Tracheophyta</taxon>
        <taxon>Spermatophyta</taxon>
        <taxon>Magnoliopsida</taxon>
        <taxon>eudicotyledons</taxon>
        <taxon>Gunneridae</taxon>
        <taxon>Pentapetalae</taxon>
        <taxon>rosids</taxon>
        <taxon>fabids</taxon>
        <taxon>Fabales</taxon>
        <taxon>Fabaceae</taxon>
        <taxon>Papilionoideae</taxon>
        <taxon>50 kb inversion clade</taxon>
        <taxon>genistoids sensu lato</taxon>
        <taxon>core genistoids</taxon>
        <taxon>Genisteae</taxon>
        <taxon>Lupinus</taxon>
    </lineage>
</organism>
<keyword evidence="4" id="KW-1185">Reference proteome</keyword>
<protein>
    <submittedName>
        <fullName evidence="3">Putative transcription factor interactor and regulator CCHC(Zn) family</fullName>
    </submittedName>
</protein>
<proteinExistence type="predicted"/>
<dbReference type="Pfam" id="PF14244">
    <property type="entry name" value="Retrotran_gag_3"/>
    <property type="match status" value="1"/>
</dbReference>
<reference evidence="4" key="1">
    <citation type="journal article" date="2020" name="Nat. Commun.">
        <title>Genome sequence of the cluster root forming white lupin.</title>
        <authorList>
            <person name="Hufnagel B."/>
            <person name="Marques A."/>
            <person name="Soriano A."/>
            <person name="Marques L."/>
            <person name="Divol F."/>
            <person name="Doumas P."/>
            <person name="Sallet E."/>
            <person name="Mancinotti D."/>
            <person name="Carrere S."/>
            <person name="Marande W."/>
            <person name="Arribat S."/>
            <person name="Keller J."/>
            <person name="Huneau C."/>
            <person name="Blein T."/>
            <person name="Aime D."/>
            <person name="Laguerre M."/>
            <person name="Taylor J."/>
            <person name="Schubert V."/>
            <person name="Nelson M."/>
            <person name="Geu-Flores F."/>
            <person name="Crespi M."/>
            <person name="Gallardo-Guerrero K."/>
            <person name="Delaux P.-M."/>
            <person name="Salse J."/>
            <person name="Berges H."/>
            <person name="Guyot R."/>
            <person name="Gouzy J."/>
            <person name="Peret B."/>
        </authorList>
    </citation>
    <scope>NUCLEOTIDE SEQUENCE [LARGE SCALE GENOMIC DNA]</scope>
    <source>
        <strain evidence="4">cv. Amiga</strain>
    </source>
</reference>
<evidence type="ECO:0000313" key="4">
    <source>
        <dbReference type="Proteomes" id="UP000447434"/>
    </source>
</evidence>
<feature type="compositionally biased region" description="Polar residues" evidence="1">
    <location>
        <begin position="306"/>
        <end position="316"/>
    </location>
</feature>
<dbReference type="EMBL" id="WOCE01000003">
    <property type="protein sequence ID" value="KAE9617867.1"/>
    <property type="molecule type" value="Genomic_DNA"/>
</dbReference>
<evidence type="ECO:0000256" key="1">
    <source>
        <dbReference type="SAM" id="MobiDB-lite"/>
    </source>
</evidence>
<dbReference type="AlphaFoldDB" id="A0A6A4QW63"/>
<accession>A0A6A4QW63</accession>
<gene>
    <name evidence="3" type="ORF">Lalb_Chr03g0040131</name>
</gene>
<evidence type="ECO:0000313" key="3">
    <source>
        <dbReference type="EMBL" id="KAE9617867.1"/>
    </source>
</evidence>
<sequence>MANTIAVINPINDPTSIYYMNPNEHPGAALVTPPLTGPNYHAWSREMLLALKHKNKFPFIDGTLLKPSKDDPYFNLWDRCNTLILSWLNHSIYKSILQSVLWMDTPYEVWQDMKEMYNQGDVFRICDLQEEIYGANQGNKDISSYYTYLKGLWQELENFRPIATCPSQCDSGLANLIRSHKESDHVIRFLKGLNKPYSTMRSQIMLMDPLPCMNKTFSLLIQQERKLNANTIVEEPKILISNATESSDRTRFKGKGSGYNNNNSLGRSSTFNNGKGSGYKMCTFCNKAGHTVDTCNKKHGFPPNFSKRNSNINVMNSEDDANQNRPGFTRDQHKSILAMLNGPMKNQGSNQITNVDFANPGKRRILIRTLT</sequence>
<comment type="caution">
    <text evidence="3">The sequence shown here is derived from an EMBL/GenBank/DDBJ whole genome shotgun (WGS) entry which is preliminary data.</text>
</comment>
<dbReference type="Proteomes" id="UP000447434">
    <property type="component" value="Chromosome 3"/>
</dbReference>
<evidence type="ECO:0000259" key="2">
    <source>
        <dbReference type="Pfam" id="PF14244"/>
    </source>
</evidence>
<name>A0A6A4QW63_LUPAL</name>
<feature type="region of interest" description="Disordered" evidence="1">
    <location>
        <begin position="306"/>
        <end position="326"/>
    </location>
</feature>
<feature type="domain" description="Retrotransposon Copia-like N-terminal" evidence="2">
    <location>
        <begin position="22"/>
        <end position="68"/>
    </location>
</feature>
<dbReference type="OrthoDB" id="1424874at2759"/>
<dbReference type="PANTHER" id="PTHR37610">
    <property type="entry name" value="CCHC-TYPE DOMAIN-CONTAINING PROTEIN"/>
    <property type="match status" value="1"/>
</dbReference>
<dbReference type="PANTHER" id="PTHR37610:SF55">
    <property type="entry name" value="RETROTRANSPOSON COPIA-LIKE N-TERMINAL DOMAIN-CONTAINING PROTEIN"/>
    <property type="match status" value="1"/>
</dbReference>
<dbReference type="InterPro" id="IPR029472">
    <property type="entry name" value="Copia-like_N"/>
</dbReference>